<keyword evidence="1" id="KW-1133">Transmembrane helix</keyword>
<evidence type="ECO:0000313" key="3">
    <source>
        <dbReference type="Proteomes" id="UP000322521"/>
    </source>
</evidence>
<dbReference type="AlphaFoldDB" id="A0A5M9N0Y1"/>
<dbReference type="EMBL" id="VXJS01000034">
    <property type="protein sequence ID" value="KAA8663460.1"/>
    <property type="molecule type" value="Genomic_DNA"/>
</dbReference>
<feature type="transmembrane region" description="Helical" evidence="1">
    <location>
        <begin position="67"/>
        <end position="87"/>
    </location>
</feature>
<keyword evidence="1" id="KW-0812">Transmembrane</keyword>
<dbReference type="Proteomes" id="UP000322521">
    <property type="component" value="Unassembled WGS sequence"/>
</dbReference>
<evidence type="ECO:0000256" key="1">
    <source>
        <dbReference type="SAM" id="Phobius"/>
    </source>
</evidence>
<proteinExistence type="predicted"/>
<dbReference type="Pfam" id="PF04837">
    <property type="entry name" value="MbeB_N"/>
    <property type="match status" value="1"/>
</dbReference>
<reference evidence="2 3" key="1">
    <citation type="submission" date="2019-09" db="EMBL/GenBank/DDBJ databases">
        <title>Draft genome sequence of various Type strains from the CCUG.</title>
        <authorList>
            <person name="Pineiro-Iglesias B."/>
            <person name="Tunovic T."/>
            <person name="Unosson C."/>
            <person name="Inganas E."/>
            <person name="Ohlen M."/>
            <person name="Cardew S."/>
            <person name="Jensie-Markopoulos S."/>
            <person name="Salva-Serra F."/>
            <person name="Jaen-Luchoro D."/>
            <person name="Karlsson R."/>
            <person name="Svensson-Stadler L."/>
            <person name="Chun J."/>
            <person name="Moore E."/>
        </authorList>
    </citation>
    <scope>NUCLEOTIDE SEQUENCE [LARGE SCALE GENOMIC DNA]</scope>
    <source>
        <strain evidence="2 3">CCUG 56969T</strain>
    </source>
</reference>
<accession>A0A5M9N0Y1</accession>
<keyword evidence="3" id="KW-1185">Reference proteome</keyword>
<sequence>MSKILSLAQDFEKKSKQQAHDTELRLKSEFERHEKSIEQALRSSEQKIKGDIRDQNQRLSALVLKSWLWIVLSAVLVLVACSSVIWWQGKTILENQLEISQQSKTLEDLKSKGGKIQMSTCGDQEQLCIKIDLEAESYGRNGVYPWRIPEGY</sequence>
<gene>
    <name evidence="2" type="ORF">F4W18_25640</name>
</gene>
<organism evidence="2 3">
    <name type="scientific">Vibrio gigantis</name>
    <dbReference type="NCBI Taxonomy" id="296199"/>
    <lineage>
        <taxon>Bacteria</taxon>
        <taxon>Pseudomonadati</taxon>
        <taxon>Pseudomonadota</taxon>
        <taxon>Gammaproteobacteria</taxon>
        <taxon>Vibrionales</taxon>
        <taxon>Vibrionaceae</taxon>
        <taxon>Vibrio</taxon>
    </lineage>
</organism>
<dbReference type="RefSeq" id="WP_143691608.1">
    <property type="nucleotide sequence ID" value="NZ_AP025495.1"/>
</dbReference>
<comment type="caution">
    <text evidence="2">The sequence shown here is derived from an EMBL/GenBank/DDBJ whole genome shotgun (WGS) entry which is preliminary data.</text>
</comment>
<keyword evidence="1" id="KW-0472">Membrane</keyword>
<protein>
    <submittedName>
        <fullName evidence="2">MobB protein</fullName>
    </submittedName>
</protein>
<dbReference type="InterPro" id="IPR006922">
    <property type="entry name" value="MbeB-like"/>
</dbReference>
<evidence type="ECO:0000313" key="2">
    <source>
        <dbReference type="EMBL" id="KAA8663460.1"/>
    </source>
</evidence>
<name>A0A5M9N0Y1_9VIBR</name>